<dbReference type="SUPFAM" id="SSF51569">
    <property type="entry name" value="Aldolase"/>
    <property type="match status" value="1"/>
</dbReference>
<dbReference type="PANTHER" id="PTHR11458">
    <property type="entry name" value="DELTA-AMINOLEVULINIC ACID DEHYDRATASE"/>
    <property type="match status" value="1"/>
</dbReference>
<proteinExistence type="inferred from homology"/>
<evidence type="ECO:0000256" key="9">
    <source>
        <dbReference type="ARBA" id="ARBA00047651"/>
    </source>
</evidence>
<keyword evidence="7" id="KW-0627">Porphyrin biosynthesis</keyword>
<evidence type="ECO:0000256" key="5">
    <source>
        <dbReference type="ARBA" id="ARBA00023133"/>
    </source>
</evidence>
<dbReference type="EMBL" id="UINC01059909">
    <property type="protein sequence ID" value="SVB83839.1"/>
    <property type="molecule type" value="Genomic_DNA"/>
</dbReference>
<dbReference type="InterPro" id="IPR030656">
    <property type="entry name" value="ALAD_AS"/>
</dbReference>
<dbReference type="GO" id="GO:0008270">
    <property type="term" value="F:zinc ion binding"/>
    <property type="evidence" value="ECO:0007669"/>
    <property type="project" value="TreeGrafter"/>
</dbReference>
<name>A0A382H9L9_9ZZZZ</name>
<dbReference type="UniPathway" id="UPA00251">
    <property type="reaction ID" value="UER00318"/>
</dbReference>
<sequence length="294" mass="31249">IYPMFVVNGTGVKTPIEPMPGINQMSVDIAVEETLKAKEFGVKSVLLFGIPKHKDSTGSSSSSQGEAVQQAVSAIKKASPSTYVITDVCLCEYTDHGHCGVLDGKEVDNQATLPILAKTAISQVQAGADMVAPSAMMDGQVAAIRSGLDENNFSNIPIMGYSAKYASAFYGPFRIAAESSPRFGDRNSYQMAPTQGREAMREIAADIEEGADLVMVKPALAYLDVIKEASLQFDTPIAAYNVSGEYSMIAAAGQAGWLNQERSMMEILTSIKRAGADLIITYSAIEAAKILAKG</sequence>
<dbReference type="EC" id="4.2.1.24" evidence="3"/>
<dbReference type="PANTHER" id="PTHR11458:SF0">
    <property type="entry name" value="DELTA-AMINOLEVULINIC ACID DEHYDRATASE"/>
    <property type="match status" value="1"/>
</dbReference>
<evidence type="ECO:0000256" key="2">
    <source>
        <dbReference type="ARBA" id="ARBA00008055"/>
    </source>
</evidence>
<evidence type="ECO:0000256" key="4">
    <source>
        <dbReference type="ARBA" id="ARBA00020771"/>
    </source>
</evidence>
<comment type="catalytic activity">
    <reaction evidence="9">
        <text>2 5-aminolevulinate = porphobilinogen + 2 H2O + H(+)</text>
        <dbReference type="Rhea" id="RHEA:24064"/>
        <dbReference type="ChEBI" id="CHEBI:15377"/>
        <dbReference type="ChEBI" id="CHEBI:15378"/>
        <dbReference type="ChEBI" id="CHEBI:58126"/>
        <dbReference type="ChEBI" id="CHEBI:356416"/>
        <dbReference type="EC" id="4.2.1.24"/>
    </reaction>
</comment>
<evidence type="ECO:0000256" key="3">
    <source>
        <dbReference type="ARBA" id="ARBA00012053"/>
    </source>
</evidence>
<accession>A0A382H9L9</accession>
<dbReference type="PIRSF" id="PIRSF001415">
    <property type="entry name" value="Porphbilin_synth"/>
    <property type="match status" value="1"/>
</dbReference>
<comment type="similarity">
    <text evidence="2">Belongs to the ALAD family.</text>
</comment>
<protein>
    <recommendedName>
        <fullName evidence="4">Delta-aminolevulinic acid dehydratase</fullName>
        <ecNumber evidence="3">4.2.1.24</ecNumber>
    </recommendedName>
    <alternativeName>
        <fullName evidence="8">Porphobilinogen synthase</fullName>
    </alternativeName>
</protein>
<dbReference type="GO" id="GO:0004655">
    <property type="term" value="F:porphobilinogen synthase activity"/>
    <property type="evidence" value="ECO:0007669"/>
    <property type="project" value="UniProtKB-EC"/>
</dbReference>
<dbReference type="AlphaFoldDB" id="A0A382H9L9"/>
<evidence type="ECO:0000256" key="8">
    <source>
        <dbReference type="ARBA" id="ARBA00032837"/>
    </source>
</evidence>
<evidence type="ECO:0000256" key="7">
    <source>
        <dbReference type="ARBA" id="ARBA00023244"/>
    </source>
</evidence>
<feature type="non-terminal residue" evidence="10">
    <location>
        <position position="1"/>
    </location>
</feature>
<keyword evidence="6" id="KW-0456">Lyase</keyword>
<evidence type="ECO:0000313" key="10">
    <source>
        <dbReference type="EMBL" id="SVB83839.1"/>
    </source>
</evidence>
<dbReference type="PROSITE" id="PS00169">
    <property type="entry name" value="D_ALA_DEHYDRATASE"/>
    <property type="match status" value="1"/>
</dbReference>
<dbReference type="GO" id="GO:0006782">
    <property type="term" value="P:protoporphyrinogen IX biosynthetic process"/>
    <property type="evidence" value="ECO:0007669"/>
    <property type="project" value="UniProtKB-UniPathway"/>
</dbReference>
<dbReference type="SMART" id="SM01004">
    <property type="entry name" value="ALAD"/>
    <property type="match status" value="1"/>
</dbReference>
<dbReference type="InterPro" id="IPR013785">
    <property type="entry name" value="Aldolase_TIM"/>
</dbReference>
<dbReference type="PRINTS" id="PR00144">
    <property type="entry name" value="DALDHYDRTASE"/>
</dbReference>
<dbReference type="CDD" id="cd00384">
    <property type="entry name" value="ALAD_PBGS"/>
    <property type="match status" value="1"/>
</dbReference>
<dbReference type="GO" id="GO:0005829">
    <property type="term" value="C:cytosol"/>
    <property type="evidence" value="ECO:0007669"/>
    <property type="project" value="TreeGrafter"/>
</dbReference>
<organism evidence="10">
    <name type="scientific">marine metagenome</name>
    <dbReference type="NCBI Taxonomy" id="408172"/>
    <lineage>
        <taxon>unclassified sequences</taxon>
        <taxon>metagenomes</taxon>
        <taxon>ecological metagenomes</taxon>
    </lineage>
</organism>
<evidence type="ECO:0000256" key="6">
    <source>
        <dbReference type="ARBA" id="ARBA00023239"/>
    </source>
</evidence>
<dbReference type="Gene3D" id="3.20.20.70">
    <property type="entry name" value="Aldolase class I"/>
    <property type="match status" value="1"/>
</dbReference>
<dbReference type="NCBIfam" id="NF006762">
    <property type="entry name" value="PRK09283.1"/>
    <property type="match status" value="1"/>
</dbReference>
<evidence type="ECO:0000256" key="1">
    <source>
        <dbReference type="ARBA" id="ARBA00004694"/>
    </source>
</evidence>
<keyword evidence="5" id="KW-0350">Heme biosynthesis</keyword>
<dbReference type="Pfam" id="PF00490">
    <property type="entry name" value="ALAD"/>
    <property type="match status" value="1"/>
</dbReference>
<dbReference type="InterPro" id="IPR001731">
    <property type="entry name" value="ALAD"/>
</dbReference>
<dbReference type="FunFam" id="3.20.20.70:FF:000019">
    <property type="entry name" value="Delta-aminolevulinic acid dehydratase"/>
    <property type="match status" value="1"/>
</dbReference>
<gene>
    <name evidence="10" type="ORF">METZ01_LOCUS236693</name>
</gene>
<reference evidence="10" key="1">
    <citation type="submission" date="2018-05" db="EMBL/GenBank/DDBJ databases">
        <authorList>
            <person name="Lanie J.A."/>
            <person name="Ng W.-L."/>
            <person name="Kazmierczak K.M."/>
            <person name="Andrzejewski T.M."/>
            <person name="Davidsen T.M."/>
            <person name="Wayne K.J."/>
            <person name="Tettelin H."/>
            <person name="Glass J.I."/>
            <person name="Rusch D."/>
            <person name="Podicherti R."/>
            <person name="Tsui H.-C.T."/>
            <person name="Winkler M.E."/>
        </authorList>
    </citation>
    <scope>NUCLEOTIDE SEQUENCE</scope>
</reference>
<comment type="pathway">
    <text evidence="1">Porphyrin-containing compound metabolism; protoporphyrin-IX biosynthesis; coproporphyrinogen-III from 5-aminolevulinate: step 1/4.</text>
</comment>